<keyword evidence="6 10" id="KW-1133">Transmembrane helix</keyword>
<proteinExistence type="inferred from homology"/>
<keyword evidence="5" id="KW-0256">Endoplasmic reticulum</keyword>
<name>A0AAD5V7V2_9APHY</name>
<evidence type="ECO:0000256" key="6">
    <source>
        <dbReference type="ARBA" id="ARBA00022989"/>
    </source>
</evidence>
<keyword evidence="7 10" id="KW-0472">Membrane</keyword>
<evidence type="ECO:0000256" key="5">
    <source>
        <dbReference type="ARBA" id="ARBA00022824"/>
    </source>
</evidence>
<protein>
    <recommendedName>
        <fullName evidence="11">TLC domain-containing protein</fullName>
    </recommendedName>
</protein>
<keyword evidence="3" id="KW-0808">Transferase</keyword>
<dbReference type="InterPro" id="IPR016439">
    <property type="entry name" value="Lag1/Lac1-like"/>
</dbReference>
<dbReference type="EMBL" id="JANAWD010000068">
    <property type="protein sequence ID" value="KAJ3488367.1"/>
    <property type="molecule type" value="Genomic_DNA"/>
</dbReference>
<dbReference type="AlphaFoldDB" id="A0AAD5V7V2"/>
<evidence type="ECO:0000313" key="12">
    <source>
        <dbReference type="EMBL" id="KAJ3488367.1"/>
    </source>
</evidence>
<evidence type="ECO:0000256" key="8">
    <source>
        <dbReference type="ARBA" id="ARBA00023180"/>
    </source>
</evidence>
<evidence type="ECO:0000256" key="2">
    <source>
        <dbReference type="ARBA" id="ARBA00009808"/>
    </source>
</evidence>
<dbReference type="Proteomes" id="UP001212997">
    <property type="component" value="Unassembled WGS sequence"/>
</dbReference>
<evidence type="ECO:0000256" key="1">
    <source>
        <dbReference type="ARBA" id="ARBA00004477"/>
    </source>
</evidence>
<dbReference type="GO" id="GO:0050291">
    <property type="term" value="F:sphingosine N-acyltransferase activity"/>
    <property type="evidence" value="ECO:0007669"/>
    <property type="project" value="InterPro"/>
</dbReference>
<evidence type="ECO:0000256" key="10">
    <source>
        <dbReference type="SAM" id="Phobius"/>
    </source>
</evidence>
<accession>A0AAD5V7V2</accession>
<feature type="region of interest" description="Disordered" evidence="9">
    <location>
        <begin position="19"/>
        <end position="59"/>
    </location>
</feature>
<evidence type="ECO:0000256" key="9">
    <source>
        <dbReference type="SAM" id="MobiDB-lite"/>
    </source>
</evidence>
<organism evidence="12 13">
    <name type="scientific">Meripilus lineatus</name>
    <dbReference type="NCBI Taxonomy" id="2056292"/>
    <lineage>
        <taxon>Eukaryota</taxon>
        <taxon>Fungi</taxon>
        <taxon>Dikarya</taxon>
        <taxon>Basidiomycota</taxon>
        <taxon>Agaricomycotina</taxon>
        <taxon>Agaricomycetes</taxon>
        <taxon>Polyporales</taxon>
        <taxon>Meripilaceae</taxon>
        <taxon>Meripilus</taxon>
    </lineage>
</organism>
<feature type="transmembrane region" description="Helical" evidence="10">
    <location>
        <begin position="142"/>
        <end position="164"/>
    </location>
</feature>
<sequence>MSTRKSPTKRVRGVKVLQSVDGKSGLVDGLEPQTPLDDQSSRSSSPGFKRRNGSPALDKWSTESKGLWADIKSLRWVVVPSSSFKLLMIPIILWANWELLAPYVAKGIENPFAPMLFISHRVPSSSPEDPRYQKGWLDLVFVAYYIVVWSFFRQAITLHFFQPLARKYGIKKAGKLERFGEQGHAMAYFAVMSCWGFRVMSQLPTWWYKTENFWIDYPHWDMKPELKAYYLMQGAYWCQQLMVLILGLEKPRKDYYELVAHHFVTLWLVGYVLSFSYL</sequence>
<dbReference type="PANTHER" id="PTHR12560:SF11">
    <property type="entry name" value="CERAMIDE SYNTHASE LAC1-RELATED"/>
    <property type="match status" value="1"/>
</dbReference>
<dbReference type="PANTHER" id="PTHR12560">
    <property type="entry name" value="LONGEVITY ASSURANCE FACTOR 1 LAG1"/>
    <property type="match status" value="1"/>
</dbReference>
<comment type="similarity">
    <text evidence="2">Belongs to the sphingosine N-acyltransferase family.</text>
</comment>
<keyword evidence="13" id="KW-1185">Reference proteome</keyword>
<feature type="transmembrane region" description="Helical" evidence="10">
    <location>
        <begin position="74"/>
        <end position="95"/>
    </location>
</feature>
<comment type="subcellular location">
    <subcellularLocation>
        <location evidence="1">Endoplasmic reticulum membrane</location>
        <topology evidence="1">Multi-pass membrane protein</topology>
    </subcellularLocation>
</comment>
<keyword evidence="8" id="KW-0325">Glycoprotein</keyword>
<reference evidence="12" key="1">
    <citation type="submission" date="2022-07" db="EMBL/GenBank/DDBJ databases">
        <title>Genome Sequence of Physisporinus lineatus.</title>
        <authorList>
            <person name="Buettner E."/>
        </authorList>
    </citation>
    <scope>NUCLEOTIDE SEQUENCE</scope>
    <source>
        <strain evidence="12">VT162</strain>
    </source>
</reference>
<keyword evidence="4 10" id="KW-0812">Transmembrane</keyword>
<dbReference type="GO" id="GO:0046513">
    <property type="term" value="P:ceramide biosynthetic process"/>
    <property type="evidence" value="ECO:0007669"/>
    <property type="project" value="InterPro"/>
</dbReference>
<feature type="transmembrane region" description="Helical" evidence="10">
    <location>
        <begin position="255"/>
        <end position="277"/>
    </location>
</feature>
<feature type="domain" description="TLC" evidence="11">
    <location>
        <begin position="178"/>
        <end position="277"/>
    </location>
</feature>
<gene>
    <name evidence="12" type="ORF">NLI96_g2904</name>
</gene>
<dbReference type="Pfam" id="PF03798">
    <property type="entry name" value="TRAM_LAG1_CLN8"/>
    <property type="match status" value="1"/>
</dbReference>
<comment type="caution">
    <text evidence="12">The sequence shown here is derived from an EMBL/GenBank/DDBJ whole genome shotgun (WGS) entry which is preliminary data.</text>
</comment>
<evidence type="ECO:0000259" key="11">
    <source>
        <dbReference type="Pfam" id="PF03798"/>
    </source>
</evidence>
<evidence type="ECO:0000256" key="7">
    <source>
        <dbReference type="ARBA" id="ARBA00023136"/>
    </source>
</evidence>
<dbReference type="GO" id="GO:0005789">
    <property type="term" value="C:endoplasmic reticulum membrane"/>
    <property type="evidence" value="ECO:0007669"/>
    <property type="project" value="UniProtKB-SubCell"/>
</dbReference>
<evidence type="ECO:0000313" key="13">
    <source>
        <dbReference type="Proteomes" id="UP001212997"/>
    </source>
</evidence>
<evidence type="ECO:0000256" key="4">
    <source>
        <dbReference type="ARBA" id="ARBA00022692"/>
    </source>
</evidence>
<evidence type="ECO:0000256" key="3">
    <source>
        <dbReference type="ARBA" id="ARBA00022679"/>
    </source>
</evidence>
<feature type="compositionally biased region" description="Polar residues" evidence="9">
    <location>
        <begin position="36"/>
        <end position="46"/>
    </location>
</feature>
<dbReference type="InterPro" id="IPR006634">
    <property type="entry name" value="TLC-dom"/>
</dbReference>